<dbReference type="OrthoDB" id="2112962at2"/>
<feature type="domain" description="SLH" evidence="3">
    <location>
        <begin position="22"/>
        <end position="85"/>
    </location>
</feature>
<evidence type="ECO:0000256" key="2">
    <source>
        <dbReference type="SAM" id="SignalP"/>
    </source>
</evidence>
<protein>
    <submittedName>
        <fullName evidence="4">Putative S-layer protein</fullName>
    </submittedName>
</protein>
<dbReference type="InterPro" id="IPR001119">
    <property type="entry name" value="SLH_dom"/>
</dbReference>
<dbReference type="Pfam" id="PF00395">
    <property type="entry name" value="SLH"/>
    <property type="match status" value="1"/>
</dbReference>
<evidence type="ECO:0000313" key="5">
    <source>
        <dbReference type="Proteomes" id="UP000010880"/>
    </source>
</evidence>
<dbReference type="InterPro" id="IPR051465">
    <property type="entry name" value="Cell_Envelope_Struct_Comp"/>
</dbReference>
<evidence type="ECO:0000259" key="3">
    <source>
        <dbReference type="PROSITE" id="PS51272"/>
    </source>
</evidence>
<dbReference type="HOGENOM" id="CLU_418434_0_0_9"/>
<dbReference type="KEGG" id="hhl:Halha_2407"/>
<dbReference type="eggNOG" id="COG3203">
    <property type="taxonomic scope" value="Bacteria"/>
</dbReference>
<accession>L0KBA9</accession>
<dbReference type="EMBL" id="CP003359">
    <property type="protein sequence ID" value="AGB42281.1"/>
    <property type="molecule type" value="Genomic_DNA"/>
</dbReference>
<organism evidence="4 5">
    <name type="scientific">Halobacteroides halobius (strain ATCC 35273 / DSM 5150 / MD-1)</name>
    <dbReference type="NCBI Taxonomy" id="748449"/>
    <lineage>
        <taxon>Bacteria</taxon>
        <taxon>Bacillati</taxon>
        <taxon>Bacillota</taxon>
        <taxon>Clostridia</taxon>
        <taxon>Halanaerobiales</taxon>
        <taxon>Halobacteroidaceae</taxon>
        <taxon>Halobacteroides</taxon>
    </lineage>
</organism>
<keyword evidence="1" id="KW-0677">Repeat</keyword>
<keyword evidence="5" id="KW-1185">Reference proteome</keyword>
<name>L0KBA9_HALHC</name>
<sequence>MKSKLTVLLTLALVFALSIPVMASPFTDVPADHWATSALKKVAKAGLINGYNDGTFKGQKKLSRYEVATLTAKVLTKIKKEDKEVTKDVAQAIEKLATEFDQELAMVDQRLDNLEAVQINGETGVEYKDITVEGGTAYQDPYTKDINGDDVIDDDDKVIAEDTFKQYADFNVNVAQDGVQADLDLEAVNNSFGGADATAFKLESISGEVATEDFVANIGDDQDLGWKEYLFAGEDNIDGVIFNAGNSTLALGEDKDGKTLAAKQANLFNLPVNVYAGADYAQGRNIVVGADTAFNLAGIDLTGEVATSDTELNGKLAKVGAKKDLGFVALEGNYKYVNDAFAPIQEDEDFTAETGYDLKATTNLDKVELAAKYEDYATQETTLTAKVAEEKAYNVYGVDVFGNYEYKVNSKAKKGYVEANEELGNVKLAAIYDYDSAANKSDKVMSVAYTPEFNVAGVKVDTKAKVAAIYDKNNNQAVNTEASVDATYQVNDKLTATAGYAWANKEDRVDIAGEKTVVNAGLDYQVAEDATATVSYETMNFTGADAADSFDAQSLKGQVNVKF</sequence>
<dbReference type="AlphaFoldDB" id="L0KBA9"/>
<evidence type="ECO:0000313" key="4">
    <source>
        <dbReference type="EMBL" id="AGB42281.1"/>
    </source>
</evidence>
<dbReference type="PANTHER" id="PTHR43308">
    <property type="entry name" value="OUTER MEMBRANE PROTEIN ALPHA-RELATED"/>
    <property type="match status" value="1"/>
</dbReference>
<gene>
    <name evidence="4" type="ordered locus">Halha_2407</name>
</gene>
<keyword evidence="2" id="KW-0732">Signal</keyword>
<dbReference type="PROSITE" id="PS51272">
    <property type="entry name" value="SLH"/>
    <property type="match status" value="1"/>
</dbReference>
<dbReference type="Proteomes" id="UP000010880">
    <property type="component" value="Chromosome"/>
</dbReference>
<dbReference type="SUPFAM" id="SSF56935">
    <property type="entry name" value="Porins"/>
    <property type="match status" value="1"/>
</dbReference>
<dbReference type="RefSeq" id="WP_015327995.1">
    <property type="nucleotide sequence ID" value="NC_019978.1"/>
</dbReference>
<evidence type="ECO:0000256" key="1">
    <source>
        <dbReference type="ARBA" id="ARBA00022737"/>
    </source>
</evidence>
<feature type="chain" id="PRO_5003944443" evidence="2">
    <location>
        <begin position="24"/>
        <end position="563"/>
    </location>
</feature>
<proteinExistence type="predicted"/>
<reference evidence="5" key="1">
    <citation type="submission" date="2012-02" db="EMBL/GenBank/DDBJ databases">
        <title>The complete genome of Halobacteroides halobius DSM 5150.</title>
        <authorList>
            <person name="Lucas S."/>
            <person name="Copeland A."/>
            <person name="Lapidus A."/>
            <person name="Glavina del Rio T."/>
            <person name="Dalin E."/>
            <person name="Tice H."/>
            <person name="Bruce D."/>
            <person name="Goodwin L."/>
            <person name="Pitluck S."/>
            <person name="Peters L."/>
            <person name="Mikhailova N."/>
            <person name="Gu W."/>
            <person name="Kyrpides N."/>
            <person name="Mavromatis K."/>
            <person name="Ivanova N."/>
            <person name="Brettin T."/>
            <person name="Detter J.C."/>
            <person name="Han C."/>
            <person name="Larimer F."/>
            <person name="Land M."/>
            <person name="Hauser L."/>
            <person name="Markowitz V."/>
            <person name="Cheng J.-F."/>
            <person name="Hugenholtz P."/>
            <person name="Woyke T."/>
            <person name="Wu D."/>
            <person name="Tindall B."/>
            <person name="Pomrenke H."/>
            <person name="Brambilla E."/>
            <person name="Klenk H.-P."/>
            <person name="Eisen J.A."/>
        </authorList>
    </citation>
    <scope>NUCLEOTIDE SEQUENCE [LARGE SCALE GENOMIC DNA]</scope>
    <source>
        <strain evidence="5">ATCC 35273 / DSM 5150 / MD-1</strain>
    </source>
</reference>
<dbReference type="STRING" id="748449.Halha_2407"/>
<feature type="signal peptide" evidence="2">
    <location>
        <begin position="1"/>
        <end position="23"/>
    </location>
</feature>